<proteinExistence type="predicted"/>
<accession>A0ABX8N6S2</accession>
<gene>
    <name evidence="1" type="ORF">KSS94_24485</name>
</gene>
<reference evidence="1" key="1">
    <citation type="journal article" date="2021" name="Microorganisms">
        <title>The Ever-Expanding Pseudomonas Genus: Description of 43 New Species and Partition of the Pseudomonas putida Group.</title>
        <authorList>
            <person name="Girard L."/>
            <person name="Lood C."/>
            <person name="Hofte M."/>
            <person name="Vandamme P."/>
            <person name="Rokni-Zadeh H."/>
            <person name="van Noort V."/>
            <person name="Lavigne R."/>
            <person name="De Mot R."/>
        </authorList>
    </citation>
    <scope>NUCLEOTIDE SEQUENCE</scope>
    <source>
        <strain evidence="1">COW40</strain>
    </source>
</reference>
<evidence type="ECO:0000313" key="1">
    <source>
        <dbReference type="EMBL" id="QXH51057.1"/>
    </source>
</evidence>
<evidence type="ECO:0008006" key="3">
    <source>
        <dbReference type="Google" id="ProtNLM"/>
    </source>
</evidence>
<evidence type="ECO:0000313" key="2">
    <source>
        <dbReference type="Proteomes" id="UP001046350"/>
    </source>
</evidence>
<dbReference type="RefSeq" id="WP_217840603.1">
    <property type="nucleotide sequence ID" value="NZ_CP077076.1"/>
</dbReference>
<dbReference type="InterPro" id="IPR046733">
    <property type="entry name" value="DUF6625"/>
</dbReference>
<protein>
    <recommendedName>
        <fullName evidence="3">Glycosyl transferase</fullName>
    </recommendedName>
</protein>
<dbReference type="Proteomes" id="UP001046350">
    <property type="component" value="Chromosome"/>
</dbReference>
<name>A0ABX8N6S2_9PSED</name>
<organism evidence="1 2">
    <name type="scientific">Pseudomonas fakonensis</name>
    <dbReference type="NCBI Taxonomy" id="2842355"/>
    <lineage>
        <taxon>Bacteria</taxon>
        <taxon>Pseudomonadati</taxon>
        <taxon>Pseudomonadota</taxon>
        <taxon>Gammaproteobacteria</taxon>
        <taxon>Pseudomonadales</taxon>
        <taxon>Pseudomonadaceae</taxon>
        <taxon>Pseudomonas</taxon>
    </lineage>
</organism>
<dbReference type="Pfam" id="PF20330">
    <property type="entry name" value="DUF6625"/>
    <property type="match status" value="1"/>
</dbReference>
<sequence>MKTSTPRILFVIPYFGQWPFWMPFFLESCRRNPDIDWLLFSDCGVPDELPANVRIEAISYADYCRLVSERLGIDFAPANAYKLCDLKPALGYIHADRLDGYDFWAFGDIDLVYGNLRAYFTDERLASRDFFSTHERRVAGHLCLIRNTPCKRELFMRMKNWRERLSDETHHALDEGAFSRLFLRHKNLPRPLFRMLGQLYPLRRRSEFREAFSTPNGCIVWHDGTSTFPRRWYWREGRLSNDLDGSREFPYFHFVCWKRNEWSQLSKPDPHQVRQLAASSAWVISDSGFHQEQV</sequence>
<dbReference type="EMBL" id="CP077076">
    <property type="protein sequence ID" value="QXH51057.1"/>
    <property type="molecule type" value="Genomic_DNA"/>
</dbReference>
<keyword evidence="2" id="KW-1185">Reference proteome</keyword>